<accession>A0ACC1B004</accession>
<evidence type="ECO:0000313" key="2">
    <source>
        <dbReference type="Proteomes" id="UP001164250"/>
    </source>
</evidence>
<dbReference type="EMBL" id="CM047903">
    <property type="protein sequence ID" value="KAJ0092230.1"/>
    <property type="molecule type" value="Genomic_DNA"/>
</dbReference>
<keyword evidence="2" id="KW-1185">Reference proteome</keyword>
<evidence type="ECO:0000313" key="1">
    <source>
        <dbReference type="EMBL" id="KAJ0092230.1"/>
    </source>
</evidence>
<dbReference type="Proteomes" id="UP001164250">
    <property type="component" value="Chromosome 7"/>
</dbReference>
<sequence length="174" mass="19617">MQFLMGLNETYAQARGQILMMNPLPSVNQAYSMLVTEESQRSIVFPRIHCLILIIIITAAVQREKNWNVIYKHCNVRGHKKENCYRIIGYPPNFKFTKKKFAGTQSLVNHVSAPSTDHAEPNNSGPTVAPVFFKEQYAEILKLLNKDSTTSTSDGMVNMAGIKCFISSLGEKQF</sequence>
<comment type="caution">
    <text evidence="1">The sequence shown here is derived from an EMBL/GenBank/DDBJ whole genome shotgun (WGS) entry which is preliminary data.</text>
</comment>
<proteinExistence type="predicted"/>
<gene>
    <name evidence="1" type="ORF">Patl1_25721</name>
</gene>
<reference evidence="2" key="1">
    <citation type="journal article" date="2023" name="G3 (Bethesda)">
        <title>Genome assembly and association tests identify interacting loci associated with vigor, precocity, and sex in interspecific pistachio rootstocks.</title>
        <authorList>
            <person name="Palmer W."/>
            <person name="Jacygrad E."/>
            <person name="Sagayaradj S."/>
            <person name="Cavanaugh K."/>
            <person name="Han R."/>
            <person name="Bertier L."/>
            <person name="Beede B."/>
            <person name="Kafkas S."/>
            <person name="Golino D."/>
            <person name="Preece J."/>
            <person name="Michelmore R."/>
        </authorList>
    </citation>
    <scope>NUCLEOTIDE SEQUENCE [LARGE SCALE GENOMIC DNA]</scope>
</reference>
<protein>
    <submittedName>
        <fullName evidence="1">Uncharacterized protein</fullName>
    </submittedName>
</protein>
<name>A0ACC1B004_9ROSI</name>
<organism evidence="1 2">
    <name type="scientific">Pistacia atlantica</name>
    <dbReference type="NCBI Taxonomy" id="434234"/>
    <lineage>
        <taxon>Eukaryota</taxon>
        <taxon>Viridiplantae</taxon>
        <taxon>Streptophyta</taxon>
        <taxon>Embryophyta</taxon>
        <taxon>Tracheophyta</taxon>
        <taxon>Spermatophyta</taxon>
        <taxon>Magnoliopsida</taxon>
        <taxon>eudicotyledons</taxon>
        <taxon>Gunneridae</taxon>
        <taxon>Pentapetalae</taxon>
        <taxon>rosids</taxon>
        <taxon>malvids</taxon>
        <taxon>Sapindales</taxon>
        <taxon>Anacardiaceae</taxon>
        <taxon>Pistacia</taxon>
    </lineage>
</organism>